<feature type="transmembrane region" description="Helical" evidence="6">
    <location>
        <begin position="42"/>
        <end position="60"/>
    </location>
</feature>
<sequence>MSLFFLLNNLHFALEILGALAFLIVAWFAFDSFLIRRDFLTASRGVGFFLLAAWQVAHAFGASGAFIYLGFVFYVAGLILVLANLILEHPVERPRFEAVFILPALVVTMFYINIAAAVLYLAITFASFQQYRHEFKKALKPFFIGFLLLFSGALLSVFYGNATFGTIWILGHLFETAGFASIILWVWQYLQLRIREEMILIFTSAALLISIVVTLAFSIILVGQIESATKASLLTNAKVLDLAVSRLRGEALAKTKFLSRAAGFEDLLARRNFVKLEAEASKYLESEELGFLVILDKSGEALLRAHALTQKEDNLSKEAAAAAALAGKDFVTIESSPAEKFSIRAASPLYLKGKLAGAIIAGFLLDNALVDNIKRITGLEMSVWEGDRIAATTLLNPDGRTRGTGIKLADENVRGAVLERGEEIVVRTEILSRPALASYLPIKNSDGKIVGMISSVKPQQEILALANATNRLTLVAVVILMLVLAWPVYLLTKRLSGEVG</sequence>
<accession>A0A1F5VFQ3</accession>
<feature type="transmembrane region" description="Helical" evidence="6">
    <location>
        <begin position="142"/>
        <end position="160"/>
    </location>
</feature>
<evidence type="ECO:0000259" key="7">
    <source>
        <dbReference type="Pfam" id="PF17202"/>
    </source>
</evidence>
<comment type="subcellular location">
    <subcellularLocation>
        <location evidence="1">Cell membrane</location>
        <topology evidence="1">Multi-pass membrane protein</topology>
    </subcellularLocation>
</comment>
<keyword evidence="4 6" id="KW-1133">Transmembrane helix</keyword>
<evidence type="ECO:0000313" key="9">
    <source>
        <dbReference type="Proteomes" id="UP000179251"/>
    </source>
</evidence>
<comment type="caution">
    <text evidence="8">The sequence shown here is derived from an EMBL/GenBank/DDBJ whole genome shotgun (WGS) entry which is preliminary data.</text>
</comment>
<protein>
    <recommendedName>
        <fullName evidence="7">Single cache domain-containing protein</fullName>
    </recommendedName>
</protein>
<evidence type="ECO:0000256" key="2">
    <source>
        <dbReference type="ARBA" id="ARBA00022475"/>
    </source>
</evidence>
<gene>
    <name evidence="8" type="ORF">A2834_02760</name>
</gene>
<keyword evidence="2" id="KW-1003">Cell membrane</keyword>
<dbReference type="EMBL" id="MFHD01000020">
    <property type="protein sequence ID" value="OGF62277.1"/>
    <property type="molecule type" value="Genomic_DNA"/>
</dbReference>
<organism evidence="8 9">
    <name type="scientific">Candidatus Giovannonibacteria bacterium RIFCSPHIGHO2_01_FULL_45_23</name>
    <dbReference type="NCBI Taxonomy" id="1798325"/>
    <lineage>
        <taxon>Bacteria</taxon>
        <taxon>Candidatus Giovannoniibacteriota</taxon>
    </lineage>
</organism>
<dbReference type="STRING" id="1798325.A2834_02760"/>
<evidence type="ECO:0000256" key="6">
    <source>
        <dbReference type="SAM" id="Phobius"/>
    </source>
</evidence>
<reference evidence="8 9" key="1">
    <citation type="journal article" date="2016" name="Nat. Commun.">
        <title>Thousands of microbial genomes shed light on interconnected biogeochemical processes in an aquifer system.</title>
        <authorList>
            <person name="Anantharaman K."/>
            <person name="Brown C.T."/>
            <person name="Hug L.A."/>
            <person name="Sharon I."/>
            <person name="Castelle C.J."/>
            <person name="Probst A.J."/>
            <person name="Thomas B.C."/>
            <person name="Singh A."/>
            <person name="Wilkins M.J."/>
            <person name="Karaoz U."/>
            <person name="Brodie E.L."/>
            <person name="Williams K.H."/>
            <person name="Hubbard S.S."/>
            <person name="Banfield J.F."/>
        </authorList>
    </citation>
    <scope>NUCLEOTIDE SEQUENCE [LARGE SCALE GENOMIC DNA]</scope>
</reference>
<evidence type="ECO:0000313" key="8">
    <source>
        <dbReference type="EMBL" id="OGF62277.1"/>
    </source>
</evidence>
<dbReference type="Gene3D" id="3.30.450.20">
    <property type="entry name" value="PAS domain"/>
    <property type="match status" value="1"/>
</dbReference>
<evidence type="ECO:0000256" key="3">
    <source>
        <dbReference type="ARBA" id="ARBA00022692"/>
    </source>
</evidence>
<feature type="transmembrane region" description="Helical" evidence="6">
    <location>
        <begin position="66"/>
        <end position="87"/>
    </location>
</feature>
<dbReference type="Proteomes" id="UP000179251">
    <property type="component" value="Unassembled WGS sequence"/>
</dbReference>
<feature type="domain" description="Single cache" evidence="7">
    <location>
        <begin position="366"/>
        <end position="466"/>
    </location>
</feature>
<keyword evidence="5 6" id="KW-0472">Membrane</keyword>
<dbReference type="Pfam" id="PF17202">
    <property type="entry name" value="sCache_3_3"/>
    <property type="match status" value="1"/>
</dbReference>
<proteinExistence type="predicted"/>
<dbReference type="InterPro" id="IPR033463">
    <property type="entry name" value="sCache_3"/>
</dbReference>
<keyword evidence="3 6" id="KW-0812">Transmembrane</keyword>
<evidence type="ECO:0000256" key="4">
    <source>
        <dbReference type="ARBA" id="ARBA00022989"/>
    </source>
</evidence>
<feature type="transmembrane region" description="Helical" evidence="6">
    <location>
        <begin position="199"/>
        <end position="222"/>
    </location>
</feature>
<feature type="transmembrane region" description="Helical" evidence="6">
    <location>
        <begin position="472"/>
        <end position="491"/>
    </location>
</feature>
<dbReference type="SUPFAM" id="SSF103190">
    <property type="entry name" value="Sensory domain-like"/>
    <property type="match status" value="1"/>
</dbReference>
<dbReference type="InterPro" id="IPR029151">
    <property type="entry name" value="Sensor-like_sf"/>
</dbReference>
<dbReference type="GO" id="GO:0005886">
    <property type="term" value="C:plasma membrane"/>
    <property type="evidence" value="ECO:0007669"/>
    <property type="project" value="UniProtKB-SubCell"/>
</dbReference>
<evidence type="ECO:0000256" key="1">
    <source>
        <dbReference type="ARBA" id="ARBA00004651"/>
    </source>
</evidence>
<dbReference type="AlphaFoldDB" id="A0A1F5VFQ3"/>
<name>A0A1F5VFQ3_9BACT</name>
<feature type="transmembrane region" description="Helical" evidence="6">
    <location>
        <begin position="12"/>
        <end position="30"/>
    </location>
</feature>
<feature type="transmembrane region" description="Helical" evidence="6">
    <location>
        <begin position="167"/>
        <end position="187"/>
    </location>
</feature>
<evidence type="ECO:0000256" key="5">
    <source>
        <dbReference type="ARBA" id="ARBA00023136"/>
    </source>
</evidence>
<feature type="transmembrane region" description="Helical" evidence="6">
    <location>
        <begin position="99"/>
        <end position="122"/>
    </location>
</feature>